<dbReference type="InterPro" id="IPR040416">
    <property type="entry name" value="TMEM181"/>
</dbReference>
<dbReference type="PANTHER" id="PTHR31918">
    <property type="entry name" value="TRANSMEMBRANE PROTEIN 181"/>
    <property type="match status" value="1"/>
</dbReference>
<dbReference type="Pfam" id="PF06664">
    <property type="entry name" value="WLS-like_TM"/>
    <property type="match status" value="1"/>
</dbReference>
<evidence type="ECO:0000256" key="3">
    <source>
        <dbReference type="ARBA" id="ARBA00022989"/>
    </source>
</evidence>
<feature type="transmembrane region" description="Helical" evidence="5">
    <location>
        <begin position="274"/>
        <end position="296"/>
    </location>
</feature>
<dbReference type="InterPro" id="IPR047843">
    <property type="entry name" value="WLS-like_TM"/>
</dbReference>
<keyword evidence="2 5" id="KW-0812">Transmembrane</keyword>
<evidence type="ECO:0000256" key="5">
    <source>
        <dbReference type="SAM" id="Phobius"/>
    </source>
</evidence>
<protein>
    <recommendedName>
        <fullName evidence="6">Wntless-like transmembrane domain-containing protein</fullName>
    </recommendedName>
</protein>
<feature type="transmembrane region" description="Helical" evidence="5">
    <location>
        <begin position="239"/>
        <end position="262"/>
    </location>
</feature>
<dbReference type="EMBL" id="HBGA01126267">
    <property type="protein sequence ID" value="CAD9035512.1"/>
    <property type="molecule type" value="Transcribed_RNA"/>
</dbReference>
<evidence type="ECO:0000256" key="4">
    <source>
        <dbReference type="ARBA" id="ARBA00023136"/>
    </source>
</evidence>
<feature type="transmembrane region" description="Helical" evidence="5">
    <location>
        <begin position="457"/>
        <end position="475"/>
    </location>
</feature>
<evidence type="ECO:0000256" key="2">
    <source>
        <dbReference type="ARBA" id="ARBA00022692"/>
    </source>
</evidence>
<evidence type="ECO:0000313" key="7">
    <source>
        <dbReference type="EMBL" id="CAD9035512.1"/>
    </source>
</evidence>
<name>A0A7S1NSI5_9EUGL</name>
<keyword evidence="4 5" id="KW-0472">Membrane</keyword>
<gene>
    <name evidence="7" type="ORF">EGYM00392_LOCUS46666</name>
</gene>
<feature type="transmembrane region" description="Helical" evidence="5">
    <location>
        <begin position="302"/>
        <end position="323"/>
    </location>
</feature>
<reference evidence="7" key="1">
    <citation type="submission" date="2021-01" db="EMBL/GenBank/DDBJ databases">
        <authorList>
            <person name="Corre E."/>
            <person name="Pelletier E."/>
            <person name="Niang G."/>
            <person name="Scheremetjew M."/>
            <person name="Finn R."/>
            <person name="Kale V."/>
            <person name="Holt S."/>
            <person name="Cochrane G."/>
            <person name="Meng A."/>
            <person name="Brown T."/>
            <person name="Cohen L."/>
        </authorList>
    </citation>
    <scope>NUCLEOTIDE SEQUENCE</scope>
    <source>
        <strain evidence="7">NIES-381</strain>
    </source>
</reference>
<dbReference type="PANTHER" id="PTHR31918:SF1">
    <property type="entry name" value="TRANSMEMBRANE PROTEIN 181"/>
    <property type="match status" value="1"/>
</dbReference>
<feature type="transmembrane region" description="Helical" evidence="5">
    <location>
        <begin position="344"/>
        <end position="364"/>
    </location>
</feature>
<evidence type="ECO:0000259" key="6">
    <source>
        <dbReference type="Pfam" id="PF06664"/>
    </source>
</evidence>
<dbReference type="AlphaFoldDB" id="A0A7S1NSI5"/>
<proteinExistence type="predicted"/>
<feature type="transmembrane region" description="Helical" evidence="5">
    <location>
        <begin position="21"/>
        <end position="39"/>
    </location>
</feature>
<feature type="transmembrane region" description="Helical" evidence="5">
    <location>
        <begin position="384"/>
        <end position="405"/>
    </location>
</feature>
<feature type="domain" description="Wntless-like transmembrane" evidence="6">
    <location>
        <begin position="231"/>
        <end position="478"/>
    </location>
</feature>
<comment type="subcellular location">
    <subcellularLocation>
        <location evidence="1">Membrane</location>
        <topology evidence="1">Multi-pass membrane protein</topology>
    </subcellularLocation>
</comment>
<sequence>MQRTKKFNIEDLSKGKLLLSWLLLFSTLALLIFVAGVLAPPQVFERNCKRWFRGDEDNVDSPVTPMQFLINRDPIYHESPYFSNWNQNFFFTMKLFRRPKFSSDEGKIGYEISPLHIYILELDNQTDVSQVDWTKQKQYERTLSCPRSALNSTKCPQPSDGRKCLAETDNKNAKMMCGVCTITLAHETFISADKPVYRIAVKIANKETQKWTGLMDKDIYVVETSYKYSSEAYTLFEVYFRYILVFTSVIVSMVFWAQNRFYHPWNEWALEQKWCFILLLSVVMFNNPLFFLNIYAEHWVFPFLNIVFVNNFLIVYMLCILLFTDNLYKSHRRLSNLEFYVPKLILLGALWLVGIVSFGLTRAKQNEDIAENDINDVQLYGVPVLRPLVAVLVSLYLLWLLYLIIRVMGQWATDSFAHVSRRTKFLWFVAVLMLGTMVAGLFVLVLERNEAMGAVQFFYFFAAYNLWPYFLAYMYTPVSGAGRMGGHYAAPARPAVNLEANNNAMDAIFDDEEDI</sequence>
<dbReference type="GO" id="GO:0016020">
    <property type="term" value="C:membrane"/>
    <property type="evidence" value="ECO:0007669"/>
    <property type="project" value="UniProtKB-SubCell"/>
</dbReference>
<evidence type="ECO:0000256" key="1">
    <source>
        <dbReference type="ARBA" id="ARBA00004141"/>
    </source>
</evidence>
<accession>A0A7S1NSI5</accession>
<feature type="transmembrane region" description="Helical" evidence="5">
    <location>
        <begin position="425"/>
        <end position="445"/>
    </location>
</feature>
<organism evidence="7">
    <name type="scientific">Eutreptiella gymnastica</name>
    <dbReference type="NCBI Taxonomy" id="73025"/>
    <lineage>
        <taxon>Eukaryota</taxon>
        <taxon>Discoba</taxon>
        <taxon>Euglenozoa</taxon>
        <taxon>Euglenida</taxon>
        <taxon>Spirocuta</taxon>
        <taxon>Euglenophyceae</taxon>
        <taxon>Eutreptiales</taxon>
        <taxon>Eutreptiaceae</taxon>
        <taxon>Eutreptiella</taxon>
    </lineage>
</organism>
<dbReference type="GO" id="GO:0015643">
    <property type="term" value="F:toxic substance binding"/>
    <property type="evidence" value="ECO:0007669"/>
    <property type="project" value="InterPro"/>
</dbReference>
<keyword evidence="3 5" id="KW-1133">Transmembrane helix</keyword>